<evidence type="ECO:0000256" key="1">
    <source>
        <dbReference type="SAM" id="Phobius"/>
    </source>
</evidence>
<sequence>MDGQFNLHKPGMQSYDGVISQNISESLCVLHRMLETFTINIWYLGFQLDNIKAVNQVLIIKKFVIKFHSPIDIFVMFIIIIFVFYLYQNERIDYNELVTMM</sequence>
<keyword evidence="1" id="KW-0812">Transmembrane</keyword>
<dbReference type="AlphaFoldDB" id="A0A445DCA4"/>
<dbReference type="EMBL" id="SDMP01000004">
    <property type="protein sequence ID" value="RYR60820.1"/>
    <property type="molecule type" value="Genomic_DNA"/>
</dbReference>
<name>A0A445DCA4_ARAHY</name>
<organism evidence="2 3">
    <name type="scientific">Arachis hypogaea</name>
    <name type="common">Peanut</name>
    <dbReference type="NCBI Taxonomy" id="3818"/>
    <lineage>
        <taxon>Eukaryota</taxon>
        <taxon>Viridiplantae</taxon>
        <taxon>Streptophyta</taxon>
        <taxon>Embryophyta</taxon>
        <taxon>Tracheophyta</taxon>
        <taxon>Spermatophyta</taxon>
        <taxon>Magnoliopsida</taxon>
        <taxon>eudicotyledons</taxon>
        <taxon>Gunneridae</taxon>
        <taxon>Pentapetalae</taxon>
        <taxon>rosids</taxon>
        <taxon>fabids</taxon>
        <taxon>Fabales</taxon>
        <taxon>Fabaceae</taxon>
        <taxon>Papilionoideae</taxon>
        <taxon>50 kb inversion clade</taxon>
        <taxon>dalbergioids sensu lato</taxon>
        <taxon>Dalbergieae</taxon>
        <taxon>Pterocarpus clade</taxon>
        <taxon>Arachis</taxon>
    </lineage>
</organism>
<protein>
    <submittedName>
        <fullName evidence="2">Uncharacterized protein</fullName>
    </submittedName>
</protein>
<keyword evidence="1" id="KW-1133">Transmembrane helix</keyword>
<gene>
    <name evidence="2" type="ORF">Ahy_A04g017881</name>
</gene>
<evidence type="ECO:0000313" key="2">
    <source>
        <dbReference type="EMBL" id="RYR60820.1"/>
    </source>
</evidence>
<accession>A0A445DCA4</accession>
<dbReference type="Proteomes" id="UP000289738">
    <property type="component" value="Chromosome A04"/>
</dbReference>
<reference evidence="2 3" key="1">
    <citation type="submission" date="2019-01" db="EMBL/GenBank/DDBJ databases">
        <title>Sequencing of cultivated peanut Arachis hypogaea provides insights into genome evolution and oil improvement.</title>
        <authorList>
            <person name="Chen X."/>
        </authorList>
    </citation>
    <scope>NUCLEOTIDE SEQUENCE [LARGE SCALE GENOMIC DNA]</scope>
    <source>
        <strain evidence="3">cv. Fuhuasheng</strain>
        <tissue evidence="2">Leaves</tissue>
    </source>
</reference>
<comment type="caution">
    <text evidence="2">The sequence shown here is derived from an EMBL/GenBank/DDBJ whole genome shotgun (WGS) entry which is preliminary data.</text>
</comment>
<keyword evidence="1" id="KW-0472">Membrane</keyword>
<feature type="transmembrane region" description="Helical" evidence="1">
    <location>
        <begin position="71"/>
        <end position="87"/>
    </location>
</feature>
<evidence type="ECO:0000313" key="3">
    <source>
        <dbReference type="Proteomes" id="UP000289738"/>
    </source>
</evidence>
<keyword evidence="3" id="KW-1185">Reference proteome</keyword>
<proteinExistence type="predicted"/>